<feature type="region of interest" description="Disordered" evidence="1">
    <location>
        <begin position="57"/>
        <end position="82"/>
    </location>
</feature>
<reference evidence="2 3" key="1">
    <citation type="submission" date="2020-08" db="EMBL/GenBank/DDBJ databases">
        <title>Functional genomics of gut bacteria from endangered species of beetles.</title>
        <authorList>
            <person name="Carlos-Shanley C."/>
        </authorList>
    </citation>
    <scope>NUCLEOTIDE SEQUENCE [LARGE SCALE GENOMIC DNA]</scope>
    <source>
        <strain evidence="2 3">S00151</strain>
    </source>
</reference>
<comment type="caution">
    <text evidence="2">The sequence shown here is derived from an EMBL/GenBank/DDBJ whole genome shotgun (WGS) entry which is preliminary data.</text>
</comment>
<keyword evidence="3" id="KW-1185">Reference proteome</keyword>
<accession>A0A840KC38</accession>
<proteinExistence type="predicted"/>
<dbReference type="EMBL" id="JACHLE010000003">
    <property type="protein sequence ID" value="MBB4807019.1"/>
    <property type="molecule type" value="Genomic_DNA"/>
</dbReference>
<feature type="compositionally biased region" description="Polar residues" evidence="1">
    <location>
        <begin position="57"/>
        <end position="81"/>
    </location>
</feature>
<evidence type="ECO:0008006" key="4">
    <source>
        <dbReference type="Google" id="ProtNLM"/>
    </source>
</evidence>
<organism evidence="2 3">
    <name type="scientific">Chryseobacterium defluvii</name>
    <dbReference type="NCBI Taxonomy" id="160396"/>
    <lineage>
        <taxon>Bacteria</taxon>
        <taxon>Pseudomonadati</taxon>
        <taxon>Bacteroidota</taxon>
        <taxon>Flavobacteriia</taxon>
        <taxon>Flavobacteriales</taxon>
        <taxon>Weeksellaceae</taxon>
        <taxon>Chryseobacterium group</taxon>
        <taxon>Chryseobacterium</taxon>
    </lineage>
</organism>
<gene>
    <name evidence="2" type="ORF">HNP38_002323</name>
</gene>
<protein>
    <recommendedName>
        <fullName evidence="4">Secretion protein</fullName>
    </recommendedName>
</protein>
<sequence>MKKNYFSVLFMYVFLNVSAQEIFWQKDIRSGTQDFLSQVTTTIDHQYLVTGSSIQAGSQKMGAGSSTLGSQPSNPPTQNNGYDFHLVKLNQQGEEVWGKYLSGQNHDFLATTIATQEGGFLLAG</sequence>
<feature type="non-terminal residue" evidence="2">
    <location>
        <position position="124"/>
    </location>
</feature>
<evidence type="ECO:0000313" key="3">
    <source>
        <dbReference type="Proteomes" id="UP000592180"/>
    </source>
</evidence>
<dbReference type="Proteomes" id="UP000592180">
    <property type="component" value="Unassembled WGS sequence"/>
</dbReference>
<name>A0A840KC38_9FLAO</name>
<dbReference type="AlphaFoldDB" id="A0A840KC38"/>
<evidence type="ECO:0000256" key="1">
    <source>
        <dbReference type="SAM" id="MobiDB-lite"/>
    </source>
</evidence>
<evidence type="ECO:0000313" key="2">
    <source>
        <dbReference type="EMBL" id="MBB4807019.1"/>
    </source>
</evidence>